<feature type="region of interest" description="Disordered" evidence="2">
    <location>
        <begin position="1"/>
        <end position="47"/>
    </location>
</feature>
<dbReference type="Gene3D" id="3.40.50.1220">
    <property type="entry name" value="TPP-binding domain"/>
    <property type="match status" value="1"/>
</dbReference>
<dbReference type="Pfam" id="PF16582">
    <property type="entry name" value="TPP_enzyme_M_2"/>
    <property type="match status" value="1"/>
</dbReference>
<dbReference type="InterPro" id="IPR032264">
    <property type="entry name" value="MenD_middle"/>
</dbReference>
<name>A0ABN9XNB4_9DINO</name>
<dbReference type="SUPFAM" id="SSF52518">
    <property type="entry name" value="Thiamin diphosphate-binding fold (THDP-binding)"/>
    <property type="match status" value="1"/>
</dbReference>
<dbReference type="SUPFAM" id="SSF51604">
    <property type="entry name" value="Enolase C-terminal domain-like"/>
    <property type="match status" value="1"/>
</dbReference>
<dbReference type="SUPFAM" id="SSF53474">
    <property type="entry name" value="alpha/beta-Hydrolases"/>
    <property type="match status" value="1"/>
</dbReference>
<protein>
    <recommendedName>
        <fullName evidence="3">Mandelate racemase/muconate lactonizing enzyme C-terminal domain-containing protein</fullName>
    </recommendedName>
</protein>
<dbReference type="PANTHER" id="PTHR42916">
    <property type="entry name" value="2-SUCCINYL-5-ENOLPYRUVYL-6-HYDROXY-3-CYCLOHEXENE-1-CARBOXYLATE SYNTHASE"/>
    <property type="match status" value="1"/>
</dbReference>
<keyword evidence="1" id="KW-0456">Lyase</keyword>
<dbReference type="Gene3D" id="3.40.50.970">
    <property type="match status" value="1"/>
</dbReference>
<dbReference type="InterPro" id="IPR029061">
    <property type="entry name" value="THDP-binding"/>
</dbReference>
<comment type="caution">
    <text evidence="4">The sequence shown here is derived from an EMBL/GenBank/DDBJ whole genome shotgun (WGS) entry which is preliminary data.</text>
</comment>
<feature type="compositionally biased region" description="Low complexity" evidence="2">
    <location>
        <begin position="1"/>
        <end position="19"/>
    </location>
</feature>
<evidence type="ECO:0000256" key="2">
    <source>
        <dbReference type="SAM" id="MobiDB-lite"/>
    </source>
</evidence>
<dbReference type="EMBL" id="CAUYUJ010020636">
    <property type="protein sequence ID" value="CAK0899628.1"/>
    <property type="molecule type" value="Genomic_DNA"/>
</dbReference>
<dbReference type="SMART" id="SM00922">
    <property type="entry name" value="MR_MLE"/>
    <property type="match status" value="1"/>
</dbReference>
<feature type="domain" description="Mandelate racemase/muconate lactonizing enzyme C-terminal" evidence="3">
    <location>
        <begin position="927"/>
        <end position="1031"/>
    </location>
</feature>
<dbReference type="Gene3D" id="3.30.390.10">
    <property type="entry name" value="Enolase-like, N-terminal domain"/>
    <property type="match status" value="1"/>
</dbReference>
<dbReference type="InterPro" id="IPR029065">
    <property type="entry name" value="Enolase_C-like"/>
</dbReference>
<dbReference type="Pfam" id="PF13378">
    <property type="entry name" value="MR_MLE_C"/>
    <property type="match status" value="1"/>
</dbReference>
<dbReference type="Proteomes" id="UP001189429">
    <property type="component" value="Unassembled WGS sequence"/>
</dbReference>
<proteinExistence type="predicted"/>
<dbReference type="Gene3D" id="3.40.50.1820">
    <property type="entry name" value="alpha/beta hydrolase"/>
    <property type="match status" value="1"/>
</dbReference>
<evidence type="ECO:0000313" key="4">
    <source>
        <dbReference type="EMBL" id="CAK0899628.1"/>
    </source>
</evidence>
<sequence length="1178" mass="124344">MRRAPCPSTRAPSTSTSASERTLRPTRGPCAVRQGGPPSSAGRTWGPYRLPSARSAVARLAWLGPCAVRQTRRELVGLASSRKSRIVVLVGSLHTAEEAMLAEDVAARLGAAVFADITSGLRLRPGTVHYADQLLSSPLLSASLLQVDAVVQLGGAVVSRRIGNFAKDARPRLYVRVAPAPIRHDPDHLASHHLPCSLGALASALLEAGLQPAKEPCSFWGRLSVAAGKVLEEHLTETRQLTEPYVAFAVSRLLCPGGRMQISSSMPIRDQDMFASPPLDNDRAAAHPAAANRGASGIDGVISTAAGYCHGAEVPSTLVIGDVASLHDLNALDQLARQETLPLTVVIVNNGGGAIFSFLPIKNHHDVLNTFFSAPHHTDFGRACDAFGLPYKLCSTADEFESEYVDSQRSGQQGARVIEVRVTTSYEENVSLHTKLSSLVSSAVRDELFASASLSWLNTAVAPPSPNGAHASRVPMVLLHGWLGEKSDWTDVARQLVEAGFPVLAIDLPGHGDSAMGRKQMDSPGSQLDPWEAAALFSMPFVVEALDRLLDDLAINRAIFVGYSLGGRVAMAYAAEHPDRVLGTIALSANPGLKSVSERFERAASDGCLAVGLEAKGLDRFLVDWYSMPLWGGLRERLPEVHGRVLARRARGRPALVAHALVGMSLGRQGDLWPSVLAGEPPLWYACGELDVKFVAIGEELRRRWGPPVTGAPSRVSTLPGCGHALVEESPGEVARLCAEVAGHLSAMEAPAATPAAVLPQVVGARSSKIRVALSSKLPLSRGEPIEARVGLLIILEARMPGGGANGHADLATGLGEVNPLPGFHKESLAEAEEQLRVVLSTLSTKKPELPPVVARLDGSMGKWLAQHCAPPGGVLLPSVRSGLEMALLHVLKRTLRTPHLGALAASANGLSCSSSVQMNSLVVRTESEDLGIPSDGAAVVKVKVGRDPRDDAQRVSRLAELLSARPGPPVRLRLDANQAWTVPEAAAFLGGLSEQAVEVTEYLEEPVKWTGGQDSFFEAWEALASQTGRCVAFAVDESLLEGPVTKEKIAACQAPIAALVLKPALQGLEQTVELSAWALKHGVQPVFSSAFESGVALSHFAILAGSVVHPPGRDAAFTGCHGLGTFTRLREDVLRPPFADLVTCGGSAGGGPSGWSVSLLRCQEALDATADANSATA</sequence>
<dbReference type="SUPFAM" id="SSF54826">
    <property type="entry name" value="Enolase N-terminal domain-like"/>
    <property type="match status" value="1"/>
</dbReference>
<dbReference type="SFLD" id="SFLDS00001">
    <property type="entry name" value="Enolase"/>
    <property type="match status" value="1"/>
</dbReference>
<dbReference type="InterPro" id="IPR029017">
    <property type="entry name" value="Enolase-like_N"/>
</dbReference>
<dbReference type="InterPro" id="IPR013342">
    <property type="entry name" value="Mandelate_racemase_C"/>
</dbReference>
<reference evidence="4" key="1">
    <citation type="submission" date="2023-10" db="EMBL/GenBank/DDBJ databases">
        <authorList>
            <person name="Chen Y."/>
            <person name="Shah S."/>
            <person name="Dougan E. K."/>
            <person name="Thang M."/>
            <person name="Chan C."/>
        </authorList>
    </citation>
    <scope>NUCLEOTIDE SEQUENCE [LARGE SCALE GENOMIC DNA]</scope>
</reference>
<dbReference type="CDD" id="cd02009">
    <property type="entry name" value="TPP_SHCHC_synthase"/>
    <property type="match status" value="1"/>
</dbReference>
<dbReference type="PANTHER" id="PTHR42916:SF1">
    <property type="entry name" value="PROTEIN PHYLLO, CHLOROPLASTIC"/>
    <property type="match status" value="1"/>
</dbReference>
<dbReference type="Gene3D" id="3.20.20.120">
    <property type="entry name" value="Enolase-like C-terminal domain"/>
    <property type="match status" value="1"/>
</dbReference>
<evidence type="ECO:0000259" key="3">
    <source>
        <dbReference type="SMART" id="SM00922"/>
    </source>
</evidence>
<evidence type="ECO:0000313" key="5">
    <source>
        <dbReference type="Proteomes" id="UP001189429"/>
    </source>
</evidence>
<keyword evidence="5" id="KW-1185">Reference proteome</keyword>
<dbReference type="Pfam" id="PF00561">
    <property type="entry name" value="Abhydrolase_1"/>
    <property type="match status" value="1"/>
</dbReference>
<dbReference type="SFLD" id="SFLDG00180">
    <property type="entry name" value="muconate_cycloisomerase"/>
    <property type="match status" value="1"/>
</dbReference>
<evidence type="ECO:0000256" key="1">
    <source>
        <dbReference type="ARBA" id="ARBA00023239"/>
    </source>
</evidence>
<accession>A0ABN9XNB4</accession>
<organism evidence="4 5">
    <name type="scientific">Prorocentrum cordatum</name>
    <dbReference type="NCBI Taxonomy" id="2364126"/>
    <lineage>
        <taxon>Eukaryota</taxon>
        <taxon>Sar</taxon>
        <taxon>Alveolata</taxon>
        <taxon>Dinophyceae</taxon>
        <taxon>Prorocentrales</taxon>
        <taxon>Prorocentraceae</taxon>
        <taxon>Prorocentrum</taxon>
    </lineage>
</organism>
<dbReference type="InterPro" id="IPR036849">
    <property type="entry name" value="Enolase-like_C_sf"/>
</dbReference>
<dbReference type="InterPro" id="IPR029058">
    <property type="entry name" value="AB_hydrolase_fold"/>
</dbReference>
<dbReference type="SFLD" id="SFLDF00009">
    <property type="entry name" value="o-succinylbenzoate_synthase"/>
    <property type="match status" value="1"/>
</dbReference>
<gene>
    <name evidence="4" type="ORF">PCOR1329_LOCUS77095</name>
</gene>
<dbReference type="InterPro" id="IPR000073">
    <property type="entry name" value="AB_hydrolase_1"/>
</dbReference>